<proteinExistence type="predicted"/>
<comment type="subcellular location">
    <subcellularLocation>
        <location evidence="1">Endomembrane system</location>
        <topology evidence="1">Multi-pass membrane protein</topology>
    </subcellularLocation>
</comment>
<feature type="transmembrane region" description="Helical" evidence="6">
    <location>
        <begin position="135"/>
        <end position="156"/>
    </location>
</feature>
<keyword evidence="9" id="KW-1185">Reference proteome</keyword>
<dbReference type="GO" id="GO:0012505">
    <property type="term" value="C:endomembrane system"/>
    <property type="evidence" value="ECO:0007669"/>
    <property type="project" value="UniProtKB-SubCell"/>
</dbReference>
<comment type="caution">
    <text evidence="8">The sequence shown here is derived from an EMBL/GenBank/DDBJ whole genome shotgun (WGS) entry which is preliminary data.</text>
</comment>
<evidence type="ECO:0000256" key="4">
    <source>
        <dbReference type="ARBA" id="ARBA00023136"/>
    </source>
</evidence>
<evidence type="ECO:0000313" key="8">
    <source>
        <dbReference type="EMBL" id="KAF2200193.1"/>
    </source>
</evidence>
<protein>
    <recommendedName>
        <fullName evidence="7">DUF202 domain-containing protein</fullName>
    </recommendedName>
</protein>
<evidence type="ECO:0000256" key="1">
    <source>
        <dbReference type="ARBA" id="ARBA00004127"/>
    </source>
</evidence>
<gene>
    <name evidence="8" type="ORF">GQ43DRAFT_374412</name>
</gene>
<evidence type="ECO:0000256" key="6">
    <source>
        <dbReference type="SAM" id="Phobius"/>
    </source>
</evidence>
<dbReference type="InterPro" id="IPR052053">
    <property type="entry name" value="IM_YidH-like"/>
</dbReference>
<feature type="transmembrane region" description="Helical" evidence="6">
    <location>
        <begin position="215"/>
        <end position="236"/>
    </location>
</feature>
<dbReference type="AlphaFoldDB" id="A0A9P4JIR0"/>
<evidence type="ECO:0000313" key="9">
    <source>
        <dbReference type="Proteomes" id="UP000799536"/>
    </source>
</evidence>
<keyword evidence="2 6" id="KW-0812">Transmembrane</keyword>
<dbReference type="OrthoDB" id="199599at2759"/>
<evidence type="ECO:0000256" key="3">
    <source>
        <dbReference type="ARBA" id="ARBA00022989"/>
    </source>
</evidence>
<dbReference type="EMBL" id="ML994034">
    <property type="protein sequence ID" value="KAF2200193.1"/>
    <property type="molecule type" value="Genomic_DNA"/>
</dbReference>
<evidence type="ECO:0000259" key="7">
    <source>
        <dbReference type="Pfam" id="PF02656"/>
    </source>
</evidence>
<dbReference type="PANTHER" id="PTHR34187:SF1">
    <property type="entry name" value="DUF202 DOMAIN-CONTAINING PROTEIN"/>
    <property type="match status" value="1"/>
</dbReference>
<evidence type="ECO:0000256" key="5">
    <source>
        <dbReference type="SAM" id="MobiDB-lite"/>
    </source>
</evidence>
<dbReference type="Pfam" id="PF02656">
    <property type="entry name" value="DUF202"/>
    <property type="match status" value="1"/>
</dbReference>
<keyword evidence="3 6" id="KW-1133">Transmembrane helix</keyword>
<sequence length="244" mass="27384">MPSAVYHFGATASPHPDSEEFCRKDRHRTAKELSPFQSSPSSSAAHPTANAISGPSRASSRASAHGSSVRHSLPRRDSEITTIADETESRDERRHRLRRQVPRWYDPVSKFWRNNVSITIEEGIHRDHLALERTFLAYLRTSLAFAMTGVVVAQLFRLQHALTPNLKFGYFILGIPLSASFICAAILVLLLGAYRFWRQQSALVRGRCYAGGWEIVVILGISLVLCLATFFVLTAVDIHKEYFS</sequence>
<feature type="domain" description="DUF202" evidence="7">
    <location>
        <begin position="126"/>
        <end position="201"/>
    </location>
</feature>
<feature type="compositionally biased region" description="Low complexity" evidence="5">
    <location>
        <begin position="34"/>
        <end position="71"/>
    </location>
</feature>
<dbReference type="InterPro" id="IPR003807">
    <property type="entry name" value="DUF202"/>
</dbReference>
<evidence type="ECO:0000256" key="2">
    <source>
        <dbReference type="ARBA" id="ARBA00022692"/>
    </source>
</evidence>
<feature type="transmembrane region" description="Helical" evidence="6">
    <location>
        <begin position="168"/>
        <end position="194"/>
    </location>
</feature>
<reference evidence="8" key="1">
    <citation type="journal article" date="2020" name="Stud. Mycol.">
        <title>101 Dothideomycetes genomes: a test case for predicting lifestyles and emergence of pathogens.</title>
        <authorList>
            <person name="Haridas S."/>
            <person name="Albert R."/>
            <person name="Binder M."/>
            <person name="Bloem J."/>
            <person name="Labutti K."/>
            <person name="Salamov A."/>
            <person name="Andreopoulos B."/>
            <person name="Baker S."/>
            <person name="Barry K."/>
            <person name="Bills G."/>
            <person name="Bluhm B."/>
            <person name="Cannon C."/>
            <person name="Castanera R."/>
            <person name="Culley D."/>
            <person name="Daum C."/>
            <person name="Ezra D."/>
            <person name="Gonzalez J."/>
            <person name="Henrissat B."/>
            <person name="Kuo A."/>
            <person name="Liang C."/>
            <person name="Lipzen A."/>
            <person name="Lutzoni F."/>
            <person name="Magnuson J."/>
            <person name="Mondo S."/>
            <person name="Nolan M."/>
            <person name="Ohm R."/>
            <person name="Pangilinan J."/>
            <person name="Park H.-J."/>
            <person name="Ramirez L."/>
            <person name="Alfaro M."/>
            <person name="Sun H."/>
            <person name="Tritt A."/>
            <person name="Yoshinaga Y."/>
            <person name="Zwiers L.-H."/>
            <person name="Turgeon B."/>
            <person name="Goodwin S."/>
            <person name="Spatafora J."/>
            <person name="Crous P."/>
            <person name="Grigoriev I."/>
        </authorList>
    </citation>
    <scope>NUCLEOTIDE SEQUENCE</scope>
    <source>
        <strain evidence="8">ATCC 74209</strain>
    </source>
</reference>
<organism evidence="8 9">
    <name type="scientific">Delitschia confertaspora ATCC 74209</name>
    <dbReference type="NCBI Taxonomy" id="1513339"/>
    <lineage>
        <taxon>Eukaryota</taxon>
        <taxon>Fungi</taxon>
        <taxon>Dikarya</taxon>
        <taxon>Ascomycota</taxon>
        <taxon>Pezizomycotina</taxon>
        <taxon>Dothideomycetes</taxon>
        <taxon>Pleosporomycetidae</taxon>
        <taxon>Pleosporales</taxon>
        <taxon>Delitschiaceae</taxon>
        <taxon>Delitschia</taxon>
    </lineage>
</organism>
<accession>A0A9P4JIR0</accession>
<keyword evidence="4 6" id="KW-0472">Membrane</keyword>
<dbReference type="PANTHER" id="PTHR34187">
    <property type="entry name" value="FGR18P"/>
    <property type="match status" value="1"/>
</dbReference>
<dbReference type="Proteomes" id="UP000799536">
    <property type="component" value="Unassembled WGS sequence"/>
</dbReference>
<feature type="region of interest" description="Disordered" evidence="5">
    <location>
        <begin position="1"/>
        <end position="94"/>
    </location>
</feature>
<name>A0A9P4JIR0_9PLEO</name>